<dbReference type="SUPFAM" id="SSF55785">
    <property type="entry name" value="PYP-like sensor domain (PAS domain)"/>
    <property type="match status" value="3"/>
</dbReference>
<dbReference type="FunFam" id="3.30.565.10:FF:000049">
    <property type="entry name" value="Two-component sensor histidine kinase"/>
    <property type="match status" value="1"/>
</dbReference>
<evidence type="ECO:0000313" key="10">
    <source>
        <dbReference type="EMBL" id="MDA5194292.1"/>
    </source>
</evidence>
<dbReference type="SMART" id="SM00387">
    <property type="entry name" value="HATPase_c"/>
    <property type="match status" value="1"/>
</dbReference>
<dbReference type="SUPFAM" id="SSF55874">
    <property type="entry name" value="ATPase domain of HSP90 chaperone/DNA topoisomerase II/histidine kinase"/>
    <property type="match status" value="1"/>
</dbReference>
<evidence type="ECO:0000256" key="4">
    <source>
        <dbReference type="ARBA" id="ARBA00022679"/>
    </source>
</evidence>
<reference evidence="10" key="2">
    <citation type="journal article" date="2023" name="Syst. Appl. Microbiol.">
        <title>Govania unica gen. nov., sp. nov., a rare biosphere bacterium that represents a novel family in the class Alphaproteobacteria.</title>
        <authorList>
            <person name="Vandamme P."/>
            <person name="Peeters C."/>
            <person name="Hettiarachchi A."/>
            <person name="Cnockaert M."/>
            <person name="Carlier A."/>
        </authorList>
    </citation>
    <scope>NUCLEOTIDE SEQUENCE</scope>
    <source>
        <strain evidence="10">LMG 31809</strain>
    </source>
</reference>
<dbReference type="RefSeq" id="WP_274943995.1">
    <property type="nucleotide sequence ID" value="NZ_JANWOI010000003.1"/>
</dbReference>
<dbReference type="Pfam" id="PF00512">
    <property type="entry name" value="HisKA"/>
    <property type="match status" value="1"/>
</dbReference>
<dbReference type="Pfam" id="PF13188">
    <property type="entry name" value="PAS_8"/>
    <property type="match status" value="1"/>
</dbReference>
<dbReference type="PROSITE" id="PS50112">
    <property type="entry name" value="PAS"/>
    <property type="match status" value="2"/>
</dbReference>
<dbReference type="InterPro" id="IPR005467">
    <property type="entry name" value="His_kinase_dom"/>
</dbReference>
<dbReference type="GO" id="GO:0005886">
    <property type="term" value="C:plasma membrane"/>
    <property type="evidence" value="ECO:0007669"/>
    <property type="project" value="TreeGrafter"/>
</dbReference>
<dbReference type="NCBIfam" id="TIGR00229">
    <property type="entry name" value="sensory_box"/>
    <property type="match status" value="1"/>
</dbReference>
<keyword evidence="5" id="KW-0418">Kinase</keyword>
<feature type="modified residue" description="4-aspartylphosphate" evidence="6">
    <location>
        <position position="687"/>
    </location>
</feature>
<gene>
    <name evidence="10" type="ORF">NYP16_10050</name>
</gene>
<evidence type="ECO:0000259" key="8">
    <source>
        <dbReference type="PROSITE" id="PS50110"/>
    </source>
</evidence>
<dbReference type="CDD" id="cd00082">
    <property type="entry name" value="HisKA"/>
    <property type="match status" value="1"/>
</dbReference>
<dbReference type="Gene3D" id="3.30.450.20">
    <property type="entry name" value="PAS domain"/>
    <property type="match status" value="3"/>
</dbReference>
<dbReference type="InterPro" id="IPR001789">
    <property type="entry name" value="Sig_transdc_resp-reg_receiver"/>
</dbReference>
<dbReference type="SUPFAM" id="SSF47384">
    <property type="entry name" value="Homodimeric domain of signal transducing histidine kinase"/>
    <property type="match status" value="1"/>
</dbReference>
<keyword evidence="11" id="KW-1185">Reference proteome</keyword>
<feature type="domain" description="PAS" evidence="9">
    <location>
        <begin position="257"/>
        <end position="327"/>
    </location>
</feature>
<keyword evidence="4" id="KW-0808">Transferase</keyword>
<feature type="domain" description="Histidine kinase" evidence="7">
    <location>
        <begin position="399"/>
        <end position="613"/>
    </location>
</feature>
<dbReference type="GO" id="GO:0009927">
    <property type="term" value="F:histidine phosphotransfer kinase activity"/>
    <property type="evidence" value="ECO:0007669"/>
    <property type="project" value="TreeGrafter"/>
</dbReference>
<evidence type="ECO:0000313" key="11">
    <source>
        <dbReference type="Proteomes" id="UP001141619"/>
    </source>
</evidence>
<dbReference type="SMART" id="SM00448">
    <property type="entry name" value="REC"/>
    <property type="match status" value="1"/>
</dbReference>
<dbReference type="InterPro" id="IPR000014">
    <property type="entry name" value="PAS"/>
</dbReference>
<evidence type="ECO:0000259" key="7">
    <source>
        <dbReference type="PROSITE" id="PS50109"/>
    </source>
</evidence>
<evidence type="ECO:0000256" key="2">
    <source>
        <dbReference type="ARBA" id="ARBA00012438"/>
    </source>
</evidence>
<dbReference type="EC" id="2.7.13.3" evidence="2"/>
<evidence type="ECO:0000256" key="5">
    <source>
        <dbReference type="ARBA" id="ARBA00022777"/>
    </source>
</evidence>
<dbReference type="InterPro" id="IPR004358">
    <property type="entry name" value="Sig_transdc_His_kin-like_C"/>
</dbReference>
<dbReference type="SMART" id="SM00388">
    <property type="entry name" value="HisKA"/>
    <property type="match status" value="1"/>
</dbReference>
<comment type="caution">
    <text evidence="10">The sequence shown here is derived from an EMBL/GenBank/DDBJ whole genome shotgun (WGS) entry which is preliminary data.</text>
</comment>
<dbReference type="Pfam" id="PF00989">
    <property type="entry name" value="PAS"/>
    <property type="match status" value="1"/>
</dbReference>
<feature type="domain" description="Response regulatory" evidence="8">
    <location>
        <begin position="636"/>
        <end position="753"/>
    </location>
</feature>
<dbReference type="Pfam" id="PF00072">
    <property type="entry name" value="Response_reg"/>
    <property type="match status" value="1"/>
</dbReference>
<keyword evidence="3 6" id="KW-0597">Phosphoprotein</keyword>
<dbReference type="CDD" id="cd00156">
    <property type="entry name" value="REC"/>
    <property type="match status" value="1"/>
</dbReference>
<dbReference type="PANTHER" id="PTHR43047">
    <property type="entry name" value="TWO-COMPONENT HISTIDINE PROTEIN KINASE"/>
    <property type="match status" value="1"/>
</dbReference>
<reference evidence="10" key="1">
    <citation type="submission" date="2022-08" db="EMBL/GenBank/DDBJ databases">
        <authorList>
            <person name="Vandamme P."/>
            <person name="Hettiarachchi A."/>
            <person name="Peeters C."/>
            <person name="Cnockaert M."/>
            <person name="Carlier A."/>
        </authorList>
    </citation>
    <scope>NUCLEOTIDE SEQUENCE</scope>
    <source>
        <strain evidence="10">LMG 31809</strain>
    </source>
</reference>
<organism evidence="10 11">
    <name type="scientific">Govanella unica</name>
    <dbReference type="NCBI Taxonomy" id="2975056"/>
    <lineage>
        <taxon>Bacteria</taxon>
        <taxon>Pseudomonadati</taxon>
        <taxon>Pseudomonadota</taxon>
        <taxon>Alphaproteobacteria</taxon>
        <taxon>Emcibacterales</taxon>
        <taxon>Govanellaceae</taxon>
        <taxon>Govanella</taxon>
    </lineage>
</organism>
<dbReference type="InterPro" id="IPR003661">
    <property type="entry name" value="HisK_dim/P_dom"/>
</dbReference>
<dbReference type="PROSITE" id="PS50110">
    <property type="entry name" value="RESPONSE_REGULATORY"/>
    <property type="match status" value="1"/>
</dbReference>
<proteinExistence type="predicted"/>
<name>A0A9X3TYZ4_9PROT</name>
<dbReference type="SUPFAM" id="SSF52172">
    <property type="entry name" value="CheY-like"/>
    <property type="match status" value="1"/>
</dbReference>
<evidence type="ECO:0000256" key="6">
    <source>
        <dbReference type="PROSITE-ProRule" id="PRU00169"/>
    </source>
</evidence>
<dbReference type="InterPro" id="IPR035965">
    <property type="entry name" value="PAS-like_dom_sf"/>
</dbReference>
<dbReference type="InterPro" id="IPR011006">
    <property type="entry name" value="CheY-like_superfamily"/>
</dbReference>
<evidence type="ECO:0000256" key="1">
    <source>
        <dbReference type="ARBA" id="ARBA00000085"/>
    </source>
</evidence>
<dbReference type="AlphaFoldDB" id="A0A9X3TYZ4"/>
<dbReference type="CDD" id="cd00130">
    <property type="entry name" value="PAS"/>
    <property type="match status" value="1"/>
</dbReference>
<protein>
    <recommendedName>
        <fullName evidence="2">histidine kinase</fullName>
        <ecNumber evidence="2">2.7.13.3</ecNumber>
    </recommendedName>
</protein>
<dbReference type="Gene3D" id="3.40.50.2300">
    <property type="match status" value="1"/>
</dbReference>
<dbReference type="Pfam" id="PF02518">
    <property type="entry name" value="HATPase_c"/>
    <property type="match status" value="1"/>
</dbReference>
<evidence type="ECO:0000259" key="9">
    <source>
        <dbReference type="PROSITE" id="PS50112"/>
    </source>
</evidence>
<dbReference type="GO" id="GO:0006355">
    <property type="term" value="P:regulation of DNA-templated transcription"/>
    <property type="evidence" value="ECO:0007669"/>
    <property type="project" value="InterPro"/>
</dbReference>
<dbReference type="PROSITE" id="PS50109">
    <property type="entry name" value="HIS_KIN"/>
    <property type="match status" value="1"/>
</dbReference>
<sequence length="756" mass="84089">MPRNDVELLDQNDWATLIDSAASGMAVYDHRALLYCSDVYARLFGYETVAAFAKAVAEGDCALPEPSSASGGAGEDEKFELRICRENGEFSWLEFHRRPRLWCGRSVQIVTAYDITGHRLSEQSHQNSENLLRNLLNASPALIGLVNRLGGFEFLNKPLADILGISPDHLPQVSFVGAASDQSGFLDADALAMALGGQQVTLQSEVKDKFGRSMVFECHYRPRFCEDGASGDYNDGAYLVAFDVSERVEAANALRASEERFRKLIELIPLGVVRVDLEGRVRLSNIAYDSMLGYEPGEFHATRIWEIFLSEDQEQKREAFLTALRVAPYLTYGRCKRKDGQIIDVTINWTQEYDELGGVRGLIIVLNDATTDLLARRELQAAKDAAERATLEKSRFLAAASHDLQQPLHSLSIMLGLLAGQTDETRRQEIVRLMERAIEGARALVRGVIDISKLEAGVVMPRMETLPLSDIFDQIEAELAPLTEGRPVDLRIVRSTAWVRSDRLLLRSILHNLVSNAIRYTPRGKILVGVRRCKSFMRIQVWDSGKGIPSERLKDIFKEFTRLERGEGEDQSPGLGLGLSIVERSCTLLGHKLDVKSEPGKGSVFSVDVPFVYSCNRKAAETVTHISGNYQQLHGFILLIEDNPLTAQACRQLVESWGNRCMVALCEDDALQIIRSADKQPDLILADYNLGEMENGIRTIDRILAILGHHIPSILMTANDSPECQEAARVRGIPIIHKPANPARLRALLSYCLMSG</sequence>
<dbReference type="InterPro" id="IPR003594">
    <property type="entry name" value="HATPase_dom"/>
</dbReference>
<dbReference type="Gene3D" id="3.30.565.10">
    <property type="entry name" value="Histidine kinase-like ATPase, C-terminal domain"/>
    <property type="match status" value="1"/>
</dbReference>
<dbReference type="PRINTS" id="PR00344">
    <property type="entry name" value="BCTRLSENSOR"/>
</dbReference>
<dbReference type="Proteomes" id="UP001141619">
    <property type="component" value="Unassembled WGS sequence"/>
</dbReference>
<dbReference type="InterPro" id="IPR036890">
    <property type="entry name" value="HATPase_C_sf"/>
</dbReference>
<dbReference type="InterPro" id="IPR036097">
    <property type="entry name" value="HisK_dim/P_sf"/>
</dbReference>
<dbReference type="GO" id="GO:0000155">
    <property type="term" value="F:phosphorelay sensor kinase activity"/>
    <property type="evidence" value="ECO:0007669"/>
    <property type="project" value="InterPro"/>
</dbReference>
<evidence type="ECO:0000256" key="3">
    <source>
        <dbReference type="ARBA" id="ARBA00022553"/>
    </source>
</evidence>
<dbReference type="PANTHER" id="PTHR43047:SF9">
    <property type="entry name" value="HISTIDINE KINASE"/>
    <property type="match status" value="1"/>
</dbReference>
<dbReference type="EMBL" id="JANWOI010000003">
    <property type="protein sequence ID" value="MDA5194292.1"/>
    <property type="molecule type" value="Genomic_DNA"/>
</dbReference>
<dbReference type="InterPro" id="IPR013767">
    <property type="entry name" value="PAS_fold"/>
</dbReference>
<feature type="domain" description="PAS" evidence="9">
    <location>
        <begin position="128"/>
        <end position="170"/>
    </location>
</feature>
<dbReference type="Gene3D" id="1.10.287.130">
    <property type="match status" value="1"/>
</dbReference>
<dbReference type="SMART" id="SM00091">
    <property type="entry name" value="PAS"/>
    <property type="match status" value="2"/>
</dbReference>
<accession>A0A9X3TYZ4</accession>
<comment type="catalytic activity">
    <reaction evidence="1">
        <text>ATP + protein L-histidine = ADP + protein N-phospho-L-histidine.</text>
        <dbReference type="EC" id="2.7.13.3"/>
    </reaction>
</comment>